<evidence type="ECO:0000313" key="2">
    <source>
        <dbReference type="Proteomes" id="UP000249375"/>
    </source>
</evidence>
<dbReference type="OrthoDB" id="122670at2"/>
<gene>
    <name evidence="1" type="ORF">C7Y71_008240</name>
</gene>
<keyword evidence="2" id="KW-1185">Reference proteome</keyword>
<proteinExistence type="predicted"/>
<dbReference type="InterPro" id="IPR025427">
    <property type="entry name" value="DUF4160"/>
</dbReference>
<name>A0A5P8E7U0_9BACT</name>
<protein>
    <submittedName>
        <fullName evidence="1">DUF4160 domain-containing protein</fullName>
    </submittedName>
</protein>
<dbReference type="Pfam" id="PF13711">
    <property type="entry name" value="DUF4160"/>
    <property type="match status" value="1"/>
</dbReference>
<sequence length="72" mass="8479">MFGDDHNPPDFHVRYGDYRCTVTINKGVVKGELPRKALKKVFEWMDEHHDELMANWTRLQNGEEALPIDPLR</sequence>
<dbReference type="RefSeq" id="WP_111898076.1">
    <property type="nucleotide sequence ID" value="NZ_CP033459.1"/>
</dbReference>
<accession>A0A5P8E7U0</accession>
<dbReference type="Proteomes" id="UP000249375">
    <property type="component" value="Chromosome"/>
</dbReference>
<dbReference type="AlphaFoldDB" id="A0A5P8E7U0"/>
<reference evidence="1 2" key="1">
    <citation type="submission" date="2018-11" db="EMBL/GenBank/DDBJ databases">
        <authorList>
            <person name="Na S.W."/>
            <person name="Baik M."/>
        </authorList>
    </citation>
    <scope>NUCLEOTIDE SEQUENCE [LARGE SCALE GENOMIC DNA]</scope>
    <source>
        <strain evidence="1 2">E39</strain>
    </source>
</reference>
<organism evidence="1 2">
    <name type="scientific">Pseudoprevotella muciniphila</name>
    <dbReference type="NCBI Taxonomy" id="2133944"/>
    <lineage>
        <taxon>Bacteria</taxon>
        <taxon>Pseudomonadati</taxon>
        <taxon>Bacteroidota</taxon>
        <taxon>Bacteroidia</taxon>
        <taxon>Bacteroidales</taxon>
        <taxon>Prevotellaceae</taxon>
        <taxon>Pseudoprevotella</taxon>
    </lineage>
</organism>
<dbReference type="EMBL" id="CP033459">
    <property type="protein sequence ID" value="QFQ13008.1"/>
    <property type="molecule type" value="Genomic_DNA"/>
</dbReference>
<dbReference type="KEGG" id="alq:C7Y71_008240"/>
<evidence type="ECO:0000313" key="1">
    <source>
        <dbReference type="EMBL" id="QFQ13008.1"/>
    </source>
</evidence>